<evidence type="ECO:0000256" key="1">
    <source>
        <dbReference type="SAM" id="MobiDB-lite"/>
    </source>
</evidence>
<gene>
    <name evidence="2" type="ORF">STAS_21758</name>
</gene>
<feature type="region of interest" description="Disordered" evidence="1">
    <location>
        <begin position="94"/>
        <end position="119"/>
    </location>
</feature>
<dbReference type="Proteomes" id="UP000325081">
    <property type="component" value="Unassembled WGS sequence"/>
</dbReference>
<sequence length="119" mass="13747">MGLFELETFFNLFGISFKIIFLYESRRFPWNFRVIVQKDLIIVDDGCIFSLLVILLYWTPSSPSSDGGDLAVHQLILGPHTSDDFPNFSCSLTPISREIPPPPSLHFEKKKKQKKRRDT</sequence>
<organism evidence="2 3">
    <name type="scientific">Striga asiatica</name>
    <name type="common">Asiatic witchweed</name>
    <name type="synonym">Buchnera asiatica</name>
    <dbReference type="NCBI Taxonomy" id="4170"/>
    <lineage>
        <taxon>Eukaryota</taxon>
        <taxon>Viridiplantae</taxon>
        <taxon>Streptophyta</taxon>
        <taxon>Embryophyta</taxon>
        <taxon>Tracheophyta</taxon>
        <taxon>Spermatophyta</taxon>
        <taxon>Magnoliopsida</taxon>
        <taxon>eudicotyledons</taxon>
        <taxon>Gunneridae</taxon>
        <taxon>Pentapetalae</taxon>
        <taxon>asterids</taxon>
        <taxon>lamiids</taxon>
        <taxon>Lamiales</taxon>
        <taxon>Orobanchaceae</taxon>
        <taxon>Buchnereae</taxon>
        <taxon>Striga</taxon>
    </lineage>
</organism>
<comment type="caution">
    <text evidence="2">The sequence shown here is derived from an EMBL/GenBank/DDBJ whole genome shotgun (WGS) entry which is preliminary data.</text>
</comment>
<name>A0A5A7QIB3_STRAF</name>
<evidence type="ECO:0000313" key="2">
    <source>
        <dbReference type="EMBL" id="GER44840.1"/>
    </source>
</evidence>
<accession>A0A5A7QIB3</accession>
<dbReference type="EMBL" id="BKCP01007104">
    <property type="protein sequence ID" value="GER44840.1"/>
    <property type="molecule type" value="Genomic_DNA"/>
</dbReference>
<protein>
    <submittedName>
        <fullName evidence="2">Histone-binding protein RBBP4</fullName>
    </submittedName>
</protein>
<keyword evidence="3" id="KW-1185">Reference proteome</keyword>
<proteinExistence type="predicted"/>
<dbReference type="AlphaFoldDB" id="A0A5A7QIB3"/>
<feature type="compositionally biased region" description="Basic residues" evidence="1">
    <location>
        <begin position="108"/>
        <end position="119"/>
    </location>
</feature>
<reference evidence="3" key="1">
    <citation type="journal article" date="2019" name="Curr. Biol.">
        <title>Genome Sequence of Striga asiatica Provides Insight into the Evolution of Plant Parasitism.</title>
        <authorList>
            <person name="Yoshida S."/>
            <person name="Kim S."/>
            <person name="Wafula E.K."/>
            <person name="Tanskanen J."/>
            <person name="Kim Y.M."/>
            <person name="Honaas L."/>
            <person name="Yang Z."/>
            <person name="Spallek T."/>
            <person name="Conn C.E."/>
            <person name="Ichihashi Y."/>
            <person name="Cheong K."/>
            <person name="Cui S."/>
            <person name="Der J.P."/>
            <person name="Gundlach H."/>
            <person name="Jiao Y."/>
            <person name="Hori C."/>
            <person name="Ishida J.K."/>
            <person name="Kasahara H."/>
            <person name="Kiba T."/>
            <person name="Kim M.S."/>
            <person name="Koo N."/>
            <person name="Laohavisit A."/>
            <person name="Lee Y.H."/>
            <person name="Lumba S."/>
            <person name="McCourt P."/>
            <person name="Mortimer J.C."/>
            <person name="Mutuku J.M."/>
            <person name="Nomura T."/>
            <person name="Sasaki-Sekimoto Y."/>
            <person name="Seto Y."/>
            <person name="Wang Y."/>
            <person name="Wakatake T."/>
            <person name="Sakakibara H."/>
            <person name="Demura T."/>
            <person name="Yamaguchi S."/>
            <person name="Yoneyama K."/>
            <person name="Manabe R.I."/>
            <person name="Nelson D.C."/>
            <person name="Schulman A.H."/>
            <person name="Timko M.P."/>
            <person name="dePamphilis C.W."/>
            <person name="Choi D."/>
            <person name="Shirasu K."/>
        </authorList>
    </citation>
    <scope>NUCLEOTIDE SEQUENCE [LARGE SCALE GENOMIC DNA]</scope>
    <source>
        <strain evidence="3">cv. UVA1</strain>
    </source>
</reference>
<evidence type="ECO:0000313" key="3">
    <source>
        <dbReference type="Proteomes" id="UP000325081"/>
    </source>
</evidence>